<dbReference type="GO" id="GO:0005886">
    <property type="term" value="C:plasma membrane"/>
    <property type="evidence" value="ECO:0007669"/>
    <property type="project" value="TreeGrafter"/>
</dbReference>
<keyword evidence="14" id="KW-1133">Transmembrane helix</keyword>
<dbReference type="GO" id="GO:0005524">
    <property type="term" value="F:ATP binding"/>
    <property type="evidence" value="ECO:0007669"/>
    <property type="project" value="UniProtKB-UniRule"/>
</dbReference>
<dbReference type="EC" id="2.7.1.130" evidence="3 13"/>
<evidence type="ECO:0000256" key="4">
    <source>
        <dbReference type="ARBA" id="ARBA00016436"/>
    </source>
</evidence>
<dbReference type="HAMAP" id="MF_00409">
    <property type="entry name" value="LpxK"/>
    <property type="match status" value="1"/>
</dbReference>
<dbReference type="GO" id="GO:0009245">
    <property type="term" value="P:lipid A biosynthetic process"/>
    <property type="evidence" value="ECO:0007669"/>
    <property type="project" value="UniProtKB-UniRule"/>
</dbReference>
<keyword evidence="14" id="KW-0812">Transmembrane</keyword>
<proteinExistence type="inferred from homology"/>
<keyword evidence="9 13" id="KW-0418">Kinase</keyword>
<evidence type="ECO:0000256" key="5">
    <source>
        <dbReference type="ARBA" id="ARBA00022516"/>
    </source>
</evidence>
<organism evidence="15 16">
    <name type="scientific">Formosimonas limnophila</name>
    <dbReference type="NCBI Taxonomy" id="1384487"/>
    <lineage>
        <taxon>Bacteria</taxon>
        <taxon>Pseudomonadati</taxon>
        <taxon>Pseudomonadota</taxon>
        <taxon>Betaproteobacteria</taxon>
        <taxon>Burkholderiales</taxon>
        <taxon>Burkholderiaceae</taxon>
        <taxon>Formosimonas</taxon>
    </lineage>
</organism>
<dbReference type="GO" id="GO:0009029">
    <property type="term" value="F:lipid-A 4'-kinase activity"/>
    <property type="evidence" value="ECO:0007669"/>
    <property type="project" value="UniProtKB-UniRule"/>
</dbReference>
<evidence type="ECO:0000256" key="3">
    <source>
        <dbReference type="ARBA" id="ARBA00012071"/>
    </source>
</evidence>
<evidence type="ECO:0000256" key="6">
    <source>
        <dbReference type="ARBA" id="ARBA00022556"/>
    </source>
</evidence>
<feature type="binding site" evidence="13">
    <location>
        <begin position="98"/>
        <end position="105"/>
    </location>
    <ligand>
        <name>ATP</name>
        <dbReference type="ChEBI" id="CHEBI:30616"/>
    </ligand>
</feature>
<protein>
    <recommendedName>
        <fullName evidence="4 13">Tetraacyldisaccharide 4'-kinase</fullName>
        <ecNumber evidence="3 13">2.7.1.130</ecNumber>
    </recommendedName>
    <alternativeName>
        <fullName evidence="12 13">Lipid A 4'-kinase</fullName>
    </alternativeName>
</protein>
<evidence type="ECO:0000256" key="8">
    <source>
        <dbReference type="ARBA" id="ARBA00022741"/>
    </source>
</evidence>
<dbReference type="UniPathway" id="UPA00359">
    <property type="reaction ID" value="UER00482"/>
</dbReference>
<dbReference type="GO" id="GO:0009244">
    <property type="term" value="P:lipopolysaccharide core region biosynthetic process"/>
    <property type="evidence" value="ECO:0007669"/>
    <property type="project" value="TreeGrafter"/>
</dbReference>
<feature type="transmembrane region" description="Helical" evidence="14">
    <location>
        <begin position="84"/>
        <end position="103"/>
    </location>
</feature>
<dbReference type="AlphaFoldDB" id="A0A8J3CMF5"/>
<dbReference type="SUPFAM" id="SSF52540">
    <property type="entry name" value="P-loop containing nucleoside triphosphate hydrolases"/>
    <property type="match status" value="1"/>
</dbReference>
<keyword evidence="7 13" id="KW-0808">Transferase</keyword>
<comment type="pathway">
    <text evidence="2 13">Glycolipid biosynthesis; lipid IV(A) biosynthesis; lipid IV(A) from (3R)-3-hydroxytetradecanoyl-[acyl-carrier-protein] and UDP-N-acetyl-alpha-D-glucosamine: step 6/6.</text>
</comment>
<keyword evidence="14" id="KW-0472">Membrane</keyword>
<dbReference type="PANTHER" id="PTHR42724">
    <property type="entry name" value="TETRAACYLDISACCHARIDE 4'-KINASE"/>
    <property type="match status" value="1"/>
</dbReference>
<keyword evidence="6 13" id="KW-0441">Lipid A biosynthesis</keyword>
<dbReference type="InterPro" id="IPR027417">
    <property type="entry name" value="P-loop_NTPase"/>
</dbReference>
<comment type="function">
    <text evidence="1 13">Transfers the gamma-phosphate of ATP to the 4'-position of a tetraacyldisaccharide 1-phosphate intermediate (termed DS-1-P) to form tetraacyldisaccharide 1,4'-bis-phosphate (lipid IVA).</text>
</comment>
<evidence type="ECO:0000256" key="7">
    <source>
        <dbReference type="ARBA" id="ARBA00022679"/>
    </source>
</evidence>
<dbReference type="RefSeq" id="WP_189491506.1">
    <property type="nucleotide sequence ID" value="NZ_BMZG01000003.1"/>
</dbReference>
<dbReference type="EMBL" id="BMZG01000003">
    <property type="protein sequence ID" value="GHA68311.1"/>
    <property type="molecule type" value="Genomic_DNA"/>
</dbReference>
<reference evidence="15" key="2">
    <citation type="submission" date="2020-09" db="EMBL/GenBank/DDBJ databases">
        <authorList>
            <person name="Sun Q."/>
            <person name="Kim S."/>
        </authorList>
    </citation>
    <scope>NUCLEOTIDE SEQUENCE</scope>
    <source>
        <strain evidence="15">KCTC 32501</strain>
    </source>
</reference>
<dbReference type="PANTHER" id="PTHR42724:SF1">
    <property type="entry name" value="TETRAACYLDISACCHARIDE 4'-KINASE, MITOCHONDRIAL-RELATED"/>
    <property type="match status" value="1"/>
</dbReference>
<evidence type="ECO:0000256" key="14">
    <source>
        <dbReference type="SAM" id="Phobius"/>
    </source>
</evidence>
<keyword evidence="11 13" id="KW-0443">Lipid metabolism</keyword>
<dbReference type="Pfam" id="PF02606">
    <property type="entry name" value="LpxK"/>
    <property type="match status" value="1"/>
</dbReference>
<evidence type="ECO:0000256" key="11">
    <source>
        <dbReference type="ARBA" id="ARBA00023098"/>
    </source>
</evidence>
<comment type="caution">
    <text evidence="15">The sequence shown here is derived from an EMBL/GenBank/DDBJ whole genome shotgun (WGS) entry which is preliminary data.</text>
</comment>
<keyword evidence="10 13" id="KW-0067">ATP-binding</keyword>
<name>A0A8J3CMF5_9BURK</name>
<evidence type="ECO:0000256" key="12">
    <source>
        <dbReference type="ARBA" id="ARBA00029757"/>
    </source>
</evidence>
<gene>
    <name evidence="13 15" type="primary">lpxK</name>
    <name evidence="15" type="ORF">GCM10009007_06260</name>
</gene>
<evidence type="ECO:0000256" key="9">
    <source>
        <dbReference type="ARBA" id="ARBA00022777"/>
    </source>
</evidence>
<evidence type="ECO:0000256" key="13">
    <source>
        <dbReference type="HAMAP-Rule" id="MF_00409"/>
    </source>
</evidence>
<dbReference type="Proteomes" id="UP000614287">
    <property type="component" value="Unassembled WGS sequence"/>
</dbReference>
<dbReference type="InterPro" id="IPR003758">
    <property type="entry name" value="LpxK"/>
</dbReference>
<keyword evidence="8 13" id="KW-0547">Nucleotide-binding</keyword>
<sequence>MGINKKHRIKSTTSDQTYHGQWGAGFGQGMNGLSMSARAQREAAWLSLWGQRGLKNYALAPLAALFQLFSWLRRVFYQTGVMDVLFAPVPVVVVGGVMVGGVGKTPVVTALARTLRRAGYRPGIIARGYGGSNARQSRMPMAVTAMSDSRVVGDEPMLHFLNTECPVWVGADRARAAKALCSAHPEVDVLLCDDGLQHYRLSRDIEIVVMDGRGVGNGLCLPAGPLREGLSRLKEVDAVVWHRRGDTAMTCPVQQVTRNDVPHFVFESHIADAYDLLNPSDRVPLSFFSGKSVTMMAAIAQPVRFFRMLEGQGVVGLEVPLPDHAAFDLSVFRQSLVLASKYVLMTEKDAVKCRDILEKSNEDKGRYWVVPLDVVNTDDLARLQSFLLERLESLKSI</sequence>
<evidence type="ECO:0000256" key="10">
    <source>
        <dbReference type="ARBA" id="ARBA00022840"/>
    </source>
</evidence>
<keyword evidence="16" id="KW-1185">Reference proteome</keyword>
<reference evidence="15" key="1">
    <citation type="journal article" date="2014" name="Int. J. Syst. Evol. Microbiol.">
        <title>Complete genome sequence of Corynebacterium casei LMG S-19264T (=DSM 44701T), isolated from a smear-ripened cheese.</title>
        <authorList>
            <consortium name="US DOE Joint Genome Institute (JGI-PGF)"/>
            <person name="Walter F."/>
            <person name="Albersmeier A."/>
            <person name="Kalinowski J."/>
            <person name="Ruckert C."/>
        </authorList>
    </citation>
    <scope>NUCLEOTIDE SEQUENCE</scope>
    <source>
        <strain evidence="15">KCTC 32501</strain>
    </source>
</reference>
<evidence type="ECO:0000313" key="15">
    <source>
        <dbReference type="EMBL" id="GHA68311.1"/>
    </source>
</evidence>
<keyword evidence="5 13" id="KW-0444">Lipid biosynthesis</keyword>
<accession>A0A8J3CMF5</accession>
<evidence type="ECO:0000256" key="1">
    <source>
        <dbReference type="ARBA" id="ARBA00002274"/>
    </source>
</evidence>
<evidence type="ECO:0000256" key="2">
    <source>
        <dbReference type="ARBA" id="ARBA00004870"/>
    </source>
</evidence>
<comment type="catalytic activity">
    <reaction evidence="13">
        <text>a lipid A disaccharide + ATP = a lipid IVA + ADP + H(+)</text>
        <dbReference type="Rhea" id="RHEA:67840"/>
        <dbReference type="ChEBI" id="CHEBI:15378"/>
        <dbReference type="ChEBI" id="CHEBI:30616"/>
        <dbReference type="ChEBI" id="CHEBI:176343"/>
        <dbReference type="ChEBI" id="CHEBI:176425"/>
        <dbReference type="ChEBI" id="CHEBI:456216"/>
        <dbReference type="EC" id="2.7.1.130"/>
    </reaction>
</comment>
<comment type="similarity">
    <text evidence="13">Belongs to the LpxK family.</text>
</comment>
<evidence type="ECO:0000313" key="16">
    <source>
        <dbReference type="Proteomes" id="UP000614287"/>
    </source>
</evidence>
<dbReference type="NCBIfam" id="TIGR00682">
    <property type="entry name" value="lpxK"/>
    <property type="match status" value="1"/>
</dbReference>